<proteinExistence type="predicted"/>
<evidence type="ECO:0000313" key="1">
    <source>
        <dbReference type="EMBL" id="EON63650.1"/>
    </source>
</evidence>
<evidence type="ECO:0000313" key="2">
    <source>
        <dbReference type="Proteomes" id="UP000016924"/>
    </source>
</evidence>
<protein>
    <submittedName>
        <fullName evidence="1">Uncharacterized protein</fullName>
    </submittedName>
</protein>
<organism evidence="1 2">
    <name type="scientific">Coniosporium apollinis (strain CBS 100218)</name>
    <name type="common">Rock-inhabiting black yeast</name>
    <dbReference type="NCBI Taxonomy" id="1168221"/>
    <lineage>
        <taxon>Eukaryota</taxon>
        <taxon>Fungi</taxon>
        <taxon>Dikarya</taxon>
        <taxon>Ascomycota</taxon>
        <taxon>Pezizomycotina</taxon>
        <taxon>Dothideomycetes</taxon>
        <taxon>Dothideomycetes incertae sedis</taxon>
        <taxon>Coniosporium</taxon>
    </lineage>
</organism>
<dbReference type="RefSeq" id="XP_007778967.1">
    <property type="nucleotide sequence ID" value="XM_007780777.1"/>
</dbReference>
<dbReference type="AlphaFoldDB" id="R7YP06"/>
<dbReference type="HOGENOM" id="CLU_1562803_0_0_1"/>
<reference evidence="2" key="1">
    <citation type="submission" date="2012-06" db="EMBL/GenBank/DDBJ databases">
        <title>The genome sequence of Coniosporium apollinis CBS 100218.</title>
        <authorList>
            <consortium name="The Broad Institute Genome Sequencing Platform"/>
            <person name="Cuomo C."/>
            <person name="Gorbushina A."/>
            <person name="Noack S."/>
            <person name="Walker B."/>
            <person name="Young S.K."/>
            <person name="Zeng Q."/>
            <person name="Gargeya S."/>
            <person name="Fitzgerald M."/>
            <person name="Haas B."/>
            <person name="Abouelleil A."/>
            <person name="Alvarado L."/>
            <person name="Arachchi H.M."/>
            <person name="Berlin A.M."/>
            <person name="Chapman S.B."/>
            <person name="Goldberg J."/>
            <person name="Griggs A."/>
            <person name="Gujja S."/>
            <person name="Hansen M."/>
            <person name="Howarth C."/>
            <person name="Imamovic A."/>
            <person name="Larimer J."/>
            <person name="McCowan C."/>
            <person name="Montmayeur A."/>
            <person name="Murphy C."/>
            <person name="Neiman D."/>
            <person name="Pearson M."/>
            <person name="Priest M."/>
            <person name="Roberts A."/>
            <person name="Saif S."/>
            <person name="Shea T."/>
            <person name="Sisk P."/>
            <person name="Sykes S."/>
            <person name="Wortman J."/>
            <person name="Nusbaum C."/>
            <person name="Birren B."/>
        </authorList>
    </citation>
    <scope>NUCLEOTIDE SEQUENCE [LARGE SCALE GENOMIC DNA]</scope>
    <source>
        <strain evidence="2">CBS 100218</strain>
    </source>
</reference>
<sequence>MLQEKLESKLDLHTLRSDNQDEGAIDIQSVRNGDKASQIRLSINYESPPVDLPTKLYILVTSGCLLQYAGEGPSDRLPEKILQLGKDSAAFAIRRNVLEIAASFCAPVNGCAVRVYNDCVERAGTTQQSARKLAPIDHVFSNVRHGYNNDRNISRFLSANVARNRRFCKFG</sequence>
<dbReference type="EMBL" id="JH767564">
    <property type="protein sequence ID" value="EON63650.1"/>
    <property type="molecule type" value="Genomic_DNA"/>
</dbReference>
<name>R7YP06_CONA1</name>
<dbReference type="GeneID" id="19900189"/>
<accession>R7YP06</accession>
<keyword evidence="2" id="KW-1185">Reference proteome</keyword>
<dbReference type="OrthoDB" id="1749473at2759"/>
<gene>
    <name evidence="1" type="ORF">W97_02878</name>
</gene>
<dbReference type="Proteomes" id="UP000016924">
    <property type="component" value="Unassembled WGS sequence"/>
</dbReference>
<dbReference type="STRING" id="1168221.R7YP06"/>